<dbReference type="STRING" id="582899.Hden_0905"/>
<dbReference type="InterPro" id="IPR013123">
    <property type="entry name" value="SpoU_subst-bd"/>
</dbReference>
<protein>
    <submittedName>
        <fullName evidence="5">RNA methyltransferase, TrmH family, group 3</fullName>
    </submittedName>
</protein>
<dbReference type="Gene3D" id="3.40.1280.10">
    <property type="match status" value="1"/>
</dbReference>
<dbReference type="Pfam" id="PF08032">
    <property type="entry name" value="SpoU_sub_bind"/>
    <property type="match status" value="1"/>
</dbReference>
<dbReference type="Gene3D" id="3.30.1330.30">
    <property type="match status" value="1"/>
</dbReference>
<reference evidence="6" key="1">
    <citation type="journal article" date="2011" name="J. Bacteriol.">
        <title>Genome sequences of eight morphologically diverse alphaproteobacteria.</title>
        <authorList>
            <consortium name="US DOE Joint Genome Institute"/>
            <person name="Brown P.J."/>
            <person name="Kysela D.T."/>
            <person name="Buechlein A."/>
            <person name="Hemmerich C."/>
            <person name="Brun Y.V."/>
        </authorList>
    </citation>
    <scope>NUCLEOTIDE SEQUENCE [LARGE SCALE GENOMIC DNA]</scope>
    <source>
        <strain evidence="6">ATCC 51888 / DSM 1869 / NCIB 11706 / TK 0415</strain>
    </source>
</reference>
<dbReference type="Proteomes" id="UP000002033">
    <property type="component" value="Chromosome"/>
</dbReference>
<dbReference type="SMART" id="SM00967">
    <property type="entry name" value="SpoU_sub_bind"/>
    <property type="match status" value="1"/>
</dbReference>
<proteinExistence type="predicted"/>
<dbReference type="SUPFAM" id="SSF75217">
    <property type="entry name" value="alpha/beta knot"/>
    <property type="match status" value="1"/>
</dbReference>
<dbReference type="InterPro" id="IPR001537">
    <property type="entry name" value="SpoU_MeTrfase"/>
</dbReference>
<keyword evidence="6" id="KW-1185">Reference proteome</keyword>
<feature type="region of interest" description="Disordered" evidence="3">
    <location>
        <begin position="1"/>
        <end position="45"/>
    </location>
</feature>
<dbReference type="SUPFAM" id="SSF55315">
    <property type="entry name" value="L30e-like"/>
    <property type="match status" value="1"/>
</dbReference>
<dbReference type="GO" id="GO:0005829">
    <property type="term" value="C:cytosol"/>
    <property type="evidence" value="ECO:0007669"/>
    <property type="project" value="TreeGrafter"/>
</dbReference>
<evidence type="ECO:0000256" key="3">
    <source>
        <dbReference type="SAM" id="MobiDB-lite"/>
    </source>
</evidence>
<feature type="compositionally biased region" description="Basic and acidic residues" evidence="3">
    <location>
        <begin position="1"/>
        <end position="15"/>
    </location>
</feature>
<dbReference type="Pfam" id="PF00588">
    <property type="entry name" value="SpoU_methylase"/>
    <property type="match status" value="1"/>
</dbReference>
<dbReference type="GO" id="GO:0008173">
    <property type="term" value="F:RNA methyltransferase activity"/>
    <property type="evidence" value="ECO:0007669"/>
    <property type="project" value="InterPro"/>
</dbReference>
<dbReference type="CDD" id="cd18103">
    <property type="entry name" value="SpoU-like_RlmB"/>
    <property type="match status" value="1"/>
</dbReference>
<gene>
    <name evidence="5" type="ordered locus">Hden_0905</name>
</gene>
<evidence type="ECO:0000256" key="2">
    <source>
        <dbReference type="ARBA" id="ARBA00022679"/>
    </source>
</evidence>
<name>D8JUD2_HYPDA</name>
<dbReference type="KEGG" id="hdn:Hden_0905"/>
<dbReference type="PANTHER" id="PTHR46429">
    <property type="entry name" value="23S RRNA (GUANOSINE-2'-O-)-METHYLTRANSFERASE RLMB"/>
    <property type="match status" value="1"/>
</dbReference>
<evidence type="ECO:0000256" key="1">
    <source>
        <dbReference type="ARBA" id="ARBA00022603"/>
    </source>
</evidence>
<dbReference type="GO" id="GO:0003723">
    <property type="term" value="F:RNA binding"/>
    <property type="evidence" value="ECO:0007669"/>
    <property type="project" value="InterPro"/>
</dbReference>
<keyword evidence="1 5" id="KW-0489">Methyltransferase</keyword>
<sequence length="285" mass="30648">MSKDHFKKPWRDKNRFSASGGQRYGRPLRAKTPHRGGPASSSGENAEGPLVLFGLHAVEAALKNPKRRVHRLMLTENAERRLIEAVGPITAKIDRVTPRDLDRLLGPDTVHQGVALETEPLPEPDWDELARAADGRPLIVLDQVTDPHNVGAILRSSAVFGASGLVMTHRHSPPLNGVLAKSASGALELIPVALVANLARAMEELREAGFALVGLDGEAETAIEDLDWSRPTALVMGSEGKGLRELTRKTCDTLARISTDGPVASLNVSNAAAIALYAAMRARRK</sequence>
<dbReference type="InterPro" id="IPR029026">
    <property type="entry name" value="tRNA_m1G_MTases_N"/>
</dbReference>
<keyword evidence="2 5" id="KW-0808">Transferase</keyword>
<dbReference type="GO" id="GO:0032259">
    <property type="term" value="P:methylation"/>
    <property type="evidence" value="ECO:0007669"/>
    <property type="project" value="UniProtKB-KW"/>
</dbReference>
<evidence type="ECO:0000313" key="6">
    <source>
        <dbReference type="Proteomes" id="UP000002033"/>
    </source>
</evidence>
<dbReference type="AlphaFoldDB" id="D8JUD2"/>
<dbReference type="InterPro" id="IPR029064">
    <property type="entry name" value="Ribosomal_eL30-like_sf"/>
</dbReference>
<dbReference type="InterPro" id="IPR029028">
    <property type="entry name" value="Alpha/beta_knot_MTases"/>
</dbReference>
<dbReference type="InterPro" id="IPR004441">
    <property type="entry name" value="rRNA_MeTrfase_TrmH"/>
</dbReference>
<dbReference type="HOGENOM" id="CLU_021322_0_2_5"/>
<dbReference type="eggNOG" id="COG0566">
    <property type="taxonomic scope" value="Bacteria"/>
</dbReference>
<dbReference type="NCBIfam" id="TIGR00186">
    <property type="entry name" value="rRNA_methyl_3"/>
    <property type="match status" value="1"/>
</dbReference>
<accession>D8JUD2</accession>
<dbReference type="PANTHER" id="PTHR46429:SF1">
    <property type="entry name" value="23S RRNA (GUANOSINE-2'-O-)-METHYLTRANSFERASE RLMB"/>
    <property type="match status" value="1"/>
</dbReference>
<evidence type="ECO:0000313" key="5">
    <source>
        <dbReference type="EMBL" id="ADJ22722.1"/>
    </source>
</evidence>
<organism evidence="5 6">
    <name type="scientific">Hyphomicrobium denitrificans (strain ATCC 51888 / DSM 1869 / NCIMB 11706 / TK 0415)</name>
    <dbReference type="NCBI Taxonomy" id="582899"/>
    <lineage>
        <taxon>Bacteria</taxon>
        <taxon>Pseudomonadati</taxon>
        <taxon>Pseudomonadota</taxon>
        <taxon>Alphaproteobacteria</taxon>
        <taxon>Hyphomicrobiales</taxon>
        <taxon>Hyphomicrobiaceae</taxon>
        <taxon>Hyphomicrobium</taxon>
    </lineage>
</organism>
<feature type="domain" description="RNA 2-O ribose methyltransferase substrate binding" evidence="4">
    <location>
        <begin position="51"/>
        <end position="124"/>
    </location>
</feature>
<evidence type="ECO:0000259" key="4">
    <source>
        <dbReference type="SMART" id="SM00967"/>
    </source>
</evidence>
<dbReference type="GO" id="GO:0006396">
    <property type="term" value="P:RNA processing"/>
    <property type="evidence" value="ECO:0007669"/>
    <property type="project" value="InterPro"/>
</dbReference>
<dbReference type="EMBL" id="CP002083">
    <property type="protein sequence ID" value="ADJ22722.1"/>
    <property type="molecule type" value="Genomic_DNA"/>
</dbReference>